<dbReference type="InterPro" id="IPR036388">
    <property type="entry name" value="WH-like_DNA-bd_sf"/>
</dbReference>
<dbReference type="GO" id="GO:0005829">
    <property type="term" value="C:cytosol"/>
    <property type="evidence" value="ECO:0007669"/>
    <property type="project" value="TreeGrafter"/>
</dbReference>
<dbReference type="Gene3D" id="1.10.10.10">
    <property type="entry name" value="Winged helix-like DNA-binding domain superfamily/Winged helix DNA-binding domain"/>
    <property type="match status" value="1"/>
</dbReference>
<evidence type="ECO:0000256" key="1">
    <source>
        <dbReference type="ARBA" id="ARBA00009437"/>
    </source>
</evidence>
<accession>A0AAU7JL40</accession>
<keyword evidence="4" id="KW-0804">Transcription</keyword>
<dbReference type="GO" id="GO:0003677">
    <property type="term" value="F:DNA binding"/>
    <property type="evidence" value="ECO:0007669"/>
    <property type="project" value="UniProtKB-KW"/>
</dbReference>
<dbReference type="InterPro" id="IPR000847">
    <property type="entry name" value="LysR_HTH_N"/>
</dbReference>
<dbReference type="RefSeq" id="WP_406857736.1">
    <property type="nucleotide sequence ID" value="NZ_CP157484.1"/>
</dbReference>
<evidence type="ECO:0000256" key="3">
    <source>
        <dbReference type="ARBA" id="ARBA00023125"/>
    </source>
</evidence>
<evidence type="ECO:0000313" key="6">
    <source>
        <dbReference type="EMBL" id="XBO40880.1"/>
    </source>
</evidence>
<dbReference type="PANTHER" id="PTHR30419">
    <property type="entry name" value="HTH-TYPE TRANSCRIPTIONAL REGULATOR YBHD"/>
    <property type="match status" value="1"/>
</dbReference>
<evidence type="ECO:0000256" key="2">
    <source>
        <dbReference type="ARBA" id="ARBA00023015"/>
    </source>
</evidence>
<name>A0AAU7JL40_9HYPH</name>
<dbReference type="SUPFAM" id="SSF53850">
    <property type="entry name" value="Periplasmic binding protein-like II"/>
    <property type="match status" value="1"/>
</dbReference>
<dbReference type="EMBL" id="CP157484">
    <property type="protein sequence ID" value="XBO40880.1"/>
    <property type="molecule type" value="Genomic_DNA"/>
</dbReference>
<dbReference type="Pfam" id="PF03466">
    <property type="entry name" value="LysR_substrate"/>
    <property type="match status" value="1"/>
</dbReference>
<dbReference type="InterPro" id="IPR036390">
    <property type="entry name" value="WH_DNA-bd_sf"/>
</dbReference>
<proteinExistence type="inferred from homology"/>
<keyword evidence="3" id="KW-0238">DNA-binding</keyword>
<comment type="similarity">
    <text evidence="1">Belongs to the LysR transcriptional regulatory family.</text>
</comment>
<evidence type="ECO:0000259" key="5">
    <source>
        <dbReference type="PROSITE" id="PS50931"/>
    </source>
</evidence>
<dbReference type="FunFam" id="1.10.10.10:FF:000001">
    <property type="entry name" value="LysR family transcriptional regulator"/>
    <property type="match status" value="1"/>
</dbReference>
<dbReference type="PROSITE" id="PS50931">
    <property type="entry name" value="HTH_LYSR"/>
    <property type="match status" value="1"/>
</dbReference>
<dbReference type="Pfam" id="PF00126">
    <property type="entry name" value="HTH_1"/>
    <property type="match status" value="1"/>
</dbReference>
<dbReference type="PANTHER" id="PTHR30419:SF2">
    <property type="entry name" value="LYSR FAMILY TRANSCRIPTIONAL REGULATOR"/>
    <property type="match status" value="1"/>
</dbReference>
<dbReference type="Gene3D" id="3.40.190.290">
    <property type="match status" value="1"/>
</dbReference>
<sequence>MHPSALRYFLEVARIGSLNAAAERLRVSASAVSRQIAKLEEEVASPLFERRSRGMALTHAGRLLSSYAQRAALESEQIVSEIRQLKGASRGMVRIAATEGMAHSLLPEVIHAFRAERPNVVFDLHVMAPAHVIPAVQEGAVDIGVSFSLSPEGGVQIQWQGAKASFAFASPDHPLIGRGVVSIAEIFAHPIAILDDAATIRRVLDIYCATKGLSLEPALTSTNVASLLHFCRFGGAVTFATYLSARAAVRDGRLALVPFEEANFLERKLQIHTMLGRKLPQTVQDFLAALIAELEDPGPLEPR</sequence>
<dbReference type="InterPro" id="IPR005119">
    <property type="entry name" value="LysR_subst-bd"/>
</dbReference>
<dbReference type="SUPFAM" id="SSF46785">
    <property type="entry name" value="Winged helix' DNA-binding domain"/>
    <property type="match status" value="1"/>
</dbReference>
<dbReference type="AlphaFoldDB" id="A0AAU7JL40"/>
<dbReference type="PRINTS" id="PR00039">
    <property type="entry name" value="HTHLYSR"/>
</dbReference>
<evidence type="ECO:0000256" key="4">
    <source>
        <dbReference type="ARBA" id="ARBA00023163"/>
    </source>
</evidence>
<organism evidence="6">
    <name type="scientific">Alsobacter sp. KACC 23698</name>
    <dbReference type="NCBI Taxonomy" id="3149229"/>
    <lineage>
        <taxon>Bacteria</taxon>
        <taxon>Pseudomonadati</taxon>
        <taxon>Pseudomonadota</taxon>
        <taxon>Alphaproteobacteria</taxon>
        <taxon>Hyphomicrobiales</taxon>
        <taxon>Alsobacteraceae</taxon>
        <taxon>Alsobacter</taxon>
    </lineage>
</organism>
<feature type="domain" description="HTH lysR-type" evidence="5">
    <location>
        <begin position="1"/>
        <end position="58"/>
    </location>
</feature>
<keyword evidence="2" id="KW-0805">Transcription regulation</keyword>
<dbReference type="InterPro" id="IPR050950">
    <property type="entry name" value="HTH-type_LysR_regulators"/>
</dbReference>
<dbReference type="GO" id="GO:0003700">
    <property type="term" value="F:DNA-binding transcription factor activity"/>
    <property type="evidence" value="ECO:0007669"/>
    <property type="project" value="InterPro"/>
</dbReference>
<reference evidence="6" key="1">
    <citation type="submission" date="2024-05" db="EMBL/GenBank/DDBJ databases">
        <authorList>
            <person name="Kim S."/>
            <person name="Heo J."/>
            <person name="Choi H."/>
            <person name="Choi Y."/>
            <person name="Kwon S.-W."/>
            <person name="Kim Y."/>
        </authorList>
    </citation>
    <scope>NUCLEOTIDE SEQUENCE</scope>
    <source>
        <strain evidence="6">KACC 23698</strain>
    </source>
</reference>
<protein>
    <submittedName>
        <fullName evidence="6">LysR substrate-binding domain-containing protein</fullName>
    </submittedName>
</protein>
<gene>
    <name evidence="6" type="ORF">ABEG18_09030</name>
</gene>